<evidence type="ECO:0000313" key="4">
    <source>
        <dbReference type="EMBL" id="RFM23716.1"/>
    </source>
</evidence>
<dbReference type="GO" id="GO:0005525">
    <property type="term" value="F:GTP binding"/>
    <property type="evidence" value="ECO:0007669"/>
    <property type="project" value="InterPro"/>
</dbReference>
<organism evidence="4 5">
    <name type="scientific">Candidatus Thermochlorobacter aerophilus</name>
    <dbReference type="NCBI Taxonomy" id="1868324"/>
    <lineage>
        <taxon>Bacteria</taxon>
        <taxon>Pseudomonadati</taxon>
        <taxon>Chlorobiota</taxon>
        <taxon>Chlorobiia</taxon>
        <taxon>Chlorobiales</taxon>
        <taxon>Candidatus Thermochlorobacteriaceae</taxon>
        <taxon>Candidatus Thermochlorobacter</taxon>
    </lineage>
</organism>
<dbReference type="InterPro" id="IPR011640">
    <property type="entry name" value="Fe2_transport_prot_B_C"/>
</dbReference>
<feature type="transmembrane region" description="Helical" evidence="1">
    <location>
        <begin position="504"/>
        <end position="524"/>
    </location>
</feature>
<proteinExistence type="predicted"/>
<feature type="transmembrane region" description="Helical" evidence="1">
    <location>
        <begin position="350"/>
        <end position="369"/>
    </location>
</feature>
<reference evidence="4 5" key="1">
    <citation type="journal article" date="2011" name="ISME J.">
        <title>Community ecology of hot spring cyanobacterial mats: predominant populations and their functional potential.</title>
        <authorList>
            <person name="Klatt C.G."/>
            <person name="Wood J.M."/>
            <person name="Rusch D.B."/>
            <person name="Bateson M.M."/>
            <person name="Hamamura N."/>
            <person name="Heidelberg J.F."/>
            <person name="Grossman A.R."/>
            <person name="Bhaya D."/>
            <person name="Cohan F.M."/>
            <person name="Kuhl M."/>
            <person name="Bryant D.A."/>
            <person name="Ward D.M."/>
        </authorList>
    </citation>
    <scope>NUCLEOTIDE SEQUENCE [LARGE SCALE GENOMIC DNA]</scope>
    <source>
        <strain evidence="4">OS</strain>
    </source>
</reference>
<dbReference type="PANTHER" id="PTHR43185">
    <property type="entry name" value="FERROUS IRON TRANSPORT PROTEIN B"/>
    <property type="match status" value="1"/>
</dbReference>
<comment type="caution">
    <text evidence="4">The sequence shown here is derived from an EMBL/GenBank/DDBJ whole genome shotgun (WGS) entry which is preliminary data.</text>
</comment>
<gene>
    <name evidence="4" type="ORF">D0433_09975</name>
</gene>
<evidence type="ECO:0000313" key="5">
    <source>
        <dbReference type="Proteomes" id="UP000266389"/>
    </source>
</evidence>
<feature type="transmembrane region" description="Helical" evidence="1">
    <location>
        <begin position="135"/>
        <end position="154"/>
    </location>
</feature>
<dbReference type="GO" id="GO:0015093">
    <property type="term" value="F:ferrous iron transmembrane transporter activity"/>
    <property type="evidence" value="ECO:0007669"/>
    <property type="project" value="InterPro"/>
</dbReference>
<evidence type="ECO:0000259" key="3">
    <source>
        <dbReference type="Pfam" id="PF07670"/>
    </source>
</evidence>
<feature type="domain" description="Nucleoside transporter/FeoB GTPase Gate" evidence="3">
    <location>
        <begin position="434"/>
        <end position="529"/>
    </location>
</feature>
<feature type="transmembrane region" description="Helical" evidence="1">
    <location>
        <begin position="375"/>
        <end position="394"/>
    </location>
</feature>
<dbReference type="EMBL" id="PHFL01000060">
    <property type="protein sequence ID" value="RFM23716.1"/>
    <property type="molecule type" value="Genomic_DNA"/>
</dbReference>
<keyword evidence="1" id="KW-0812">Transmembrane</keyword>
<dbReference type="PANTHER" id="PTHR43185:SF1">
    <property type="entry name" value="FE(2+) TRANSPORTER FEOB"/>
    <property type="match status" value="1"/>
</dbReference>
<feature type="transmembrane region" description="Helical" evidence="1">
    <location>
        <begin position="438"/>
        <end position="459"/>
    </location>
</feature>
<dbReference type="Pfam" id="PF07664">
    <property type="entry name" value="FeoB_C"/>
    <property type="match status" value="1"/>
</dbReference>
<feature type="domain" description="Ferrous iron transport protein B C-terminal" evidence="2">
    <location>
        <begin position="378"/>
        <end position="427"/>
    </location>
</feature>
<dbReference type="AlphaFoldDB" id="A0A395LYY3"/>
<evidence type="ECO:0000259" key="2">
    <source>
        <dbReference type="Pfam" id="PF07664"/>
    </source>
</evidence>
<feature type="domain" description="Nucleoside transporter/FeoB GTPase Gate" evidence="3">
    <location>
        <begin position="275"/>
        <end position="367"/>
    </location>
</feature>
<feature type="transmembrane region" description="Helical" evidence="1">
    <location>
        <begin position="317"/>
        <end position="338"/>
    </location>
</feature>
<keyword evidence="1" id="KW-0472">Membrane</keyword>
<dbReference type="GO" id="GO:0005886">
    <property type="term" value="C:plasma membrane"/>
    <property type="evidence" value="ECO:0007669"/>
    <property type="project" value="TreeGrafter"/>
</dbReference>
<dbReference type="Proteomes" id="UP000266389">
    <property type="component" value="Unassembled WGS sequence"/>
</dbReference>
<sequence length="555" mass="61286">MDALHAAGLEIDTQELERILGVPVVEVVAIKKQGFDELESRLREARPGHSDPALQAELQPLISKLKPTANPTADALMILEGDEVISERHGLEPIDKREAIYVARRNRVNEIVAKVYRQKSAARFSAQFSEKLGRWTLHPITGIPILLFALWLIYQVVGVLVAQRVVGHLEVEYGNRLWEPAVKHLFARVTPVSIEVEVLEKDDNGEYQTVERRTFDFPNGTHADPALLEAMKQFMAEKTVMQNFTFSQETLWGKLVVILAGEFGAITMTVTYLLFLLLPLIVGFYLFLALLEDCGYLPRLATMVDRLLNAMGLNGRAVIPIILGFGCVTMATITTRLLNTSREKTIAASILNFAIPCSAQLAVITALLTKAGGEYTLIFFVIILANLIGIGTVIDKILPGKSSALLIDLPPMRLPRLSNVAKKTWIKTLSFMKEASPWFFAGALLISTMQVTGLLDVWIRLFEPITTNWLGLPADAARSFVMGMVRRDFGAAGLYELALSPKQIVVSLTVITLFVPCIASLMVLLKERGLCEAMTIWFGSWILAFSIGGVVAAVL</sequence>
<dbReference type="Pfam" id="PF07670">
    <property type="entry name" value="Gate"/>
    <property type="match status" value="2"/>
</dbReference>
<keyword evidence="1" id="KW-1133">Transmembrane helix</keyword>
<dbReference type="InterPro" id="IPR050860">
    <property type="entry name" value="FeoB_GTPase"/>
</dbReference>
<dbReference type="InterPro" id="IPR011642">
    <property type="entry name" value="Gate_dom"/>
</dbReference>
<feature type="transmembrane region" description="Helical" evidence="1">
    <location>
        <begin position="536"/>
        <end position="554"/>
    </location>
</feature>
<name>A0A395LYY3_9BACT</name>
<accession>A0A395LYY3</accession>
<evidence type="ECO:0000256" key="1">
    <source>
        <dbReference type="SAM" id="Phobius"/>
    </source>
</evidence>
<protein>
    <submittedName>
        <fullName evidence="4">Ferrous iron transporter B</fullName>
    </submittedName>
</protein>
<feature type="transmembrane region" description="Helical" evidence="1">
    <location>
        <begin position="272"/>
        <end position="291"/>
    </location>
</feature>